<gene>
    <name evidence="5" type="primary">xylR_5</name>
    <name evidence="5" type="ORF">EC9_21440</name>
</gene>
<dbReference type="InterPro" id="IPR018060">
    <property type="entry name" value="HTH_AraC"/>
</dbReference>
<dbReference type="InterPro" id="IPR046335">
    <property type="entry name" value="LacI/GalR-like_sensor"/>
</dbReference>
<feature type="domain" description="HTH araC/xylS-type" evidence="4">
    <location>
        <begin position="300"/>
        <end position="398"/>
    </location>
</feature>
<dbReference type="Gene3D" id="1.10.10.60">
    <property type="entry name" value="Homeodomain-like"/>
    <property type="match status" value="1"/>
</dbReference>
<dbReference type="CDD" id="cd01543">
    <property type="entry name" value="PBP1_XylR"/>
    <property type="match status" value="1"/>
</dbReference>
<dbReference type="GO" id="GO:0000976">
    <property type="term" value="F:transcription cis-regulatory region binding"/>
    <property type="evidence" value="ECO:0007669"/>
    <property type="project" value="TreeGrafter"/>
</dbReference>
<keyword evidence="3" id="KW-0804">Transcription</keyword>
<dbReference type="Pfam" id="PF22177">
    <property type="entry name" value="PBP1_XylR"/>
    <property type="match status" value="1"/>
</dbReference>
<dbReference type="SUPFAM" id="SSF46689">
    <property type="entry name" value="Homeodomain-like"/>
    <property type="match status" value="1"/>
</dbReference>
<evidence type="ECO:0000313" key="5">
    <source>
        <dbReference type="EMBL" id="QDS87959.1"/>
    </source>
</evidence>
<dbReference type="PANTHER" id="PTHR30146:SF24">
    <property type="entry name" value="XYLOSE OPERON REGULATORY PROTEIN"/>
    <property type="match status" value="1"/>
</dbReference>
<keyword evidence="1" id="KW-0805">Transcription regulation</keyword>
<dbReference type="InterPro" id="IPR028082">
    <property type="entry name" value="Peripla_BP_I"/>
</dbReference>
<dbReference type="RefSeq" id="WP_145344736.1">
    <property type="nucleotide sequence ID" value="NZ_CP036261.1"/>
</dbReference>
<protein>
    <submittedName>
        <fullName evidence="5">Xylose operon regulatory protein</fullName>
    </submittedName>
</protein>
<proteinExistence type="predicted"/>
<keyword evidence="2" id="KW-0238">DNA-binding</keyword>
<evidence type="ECO:0000256" key="2">
    <source>
        <dbReference type="ARBA" id="ARBA00023125"/>
    </source>
</evidence>
<dbReference type="Proteomes" id="UP000319557">
    <property type="component" value="Chromosome"/>
</dbReference>
<dbReference type="Pfam" id="PF12833">
    <property type="entry name" value="HTH_18"/>
    <property type="match status" value="1"/>
</dbReference>
<keyword evidence="6" id="KW-1185">Reference proteome</keyword>
<dbReference type="EMBL" id="CP036261">
    <property type="protein sequence ID" value="QDS87959.1"/>
    <property type="molecule type" value="Genomic_DNA"/>
</dbReference>
<dbReference type="PANTHER" id="PTHR30146">
    <property type="entry name" value="LACI-RELATED TRANSCRIPTIONAL REPRESSOR"/>
    <property type="match status" value="1"/>
</dbReference>
<evidence type="ECO:0000259" key="4">
    <source>
        <dbReference type="PROSITE" id="PS01124"/>
    </source>
</evidence>
<dbReference type="SUPFAM" id="SSF53822">
    <property type="entry name" value="Periplasmic binding protein-like I"/>
    <property type="match status" value="1"/>
</dbReference>
<dbReference type="OrthoDB" id="9795616at2"/>
<dbReference type="SMART" id="SM00342">
    <property type="entry name" value="HTH_ARAC"/>
    <property type="match status" value="1"/>
</dbReference>
<dbReference type="PROSITE" id="PS01124">
    <property type="entry name" value="HTH_ARAC_FAMILY_2"/>
    <property type="match status" value="1"/>
</dbReference>
<sequence length="410" mass="45781">MLRPFLTLRPPKVLPVMQPTPRVALFVETSRAYGRGVLKGIWQHVQEHGRWSILFRPRGLEEPTPAWMASWQGDGIIAHVTNLRTAAVLKRSAAPCVDVLGDIPNTGFPVVKTDCLRIAELAFGHLAGLGLKNIGICGMRRGHRPRLDERCDAFQSLAEEAGYDVNIFQPRGGGQYGPSWAKEQKQLVDWVRSLPKPIGIFACNDIRGRETLDACATADIPVPEHVAVIGVGNDELLCELSDQRLTSVDVNPIRVGYQAADLLSRMMQGQNVPAKFNVSPRRVVERQSTDMLAVEDPEVADAVKYIRLHACDAIDVNDVVQEVAVGRRVLERRFRDLLGRSLKSEIVRVRLARARELLIETSLSATTVSYRCGFSSPAYFMDHFHKKVGMTTKDFRESARREEDPDPDED</sequence>
<dbReference type="InterPro" id="IPR054031">
    <property type="entry name" value="XylR_PBP1"/>
</dbReference>
<accession>A0A517LZC3</accession>
<dbReference type="KEGG" id="ruv:EC9_21440"/>
<evidence type="ECO:0000256" key="1">
    <source>
        <dbReference type="ARBA" id="ARBA00023015"/>
    </source>
</evidence>
<dbReference type="InterPro" id="IPR009057">
    <property type="entry name" value="Homeodomain-like_sf"/>
</dbReference>
<dbReference type="AlphaFoldDB" id="A0A517LZC3"/>
<name>A0A517LZC3_9BACT</name>
<dbReference type="Pfam" id="PF13377">
    <property type="entry name" value="Peripla_BP_3"/>
    <property type="match status" value="1"/>
</dbReference>
<reference evidence="5 6" key="1">
    <citation type="submission" date="2019-02" db="EMBL/GenBank/DDBJ databases">
        <title>Deep-cultivation of Planctomycetes and their phenomic and genomic characterization uncovers novel biology.</title>
        <authorList>
            <person name="Wiegand S."/>
            <person name="Jogler M."/>
            <person name="Boedeker C."/>
            <person name="Pinto D."/>
            <person name="Vollmers J."/>
            <person name="Rivas-Marin E."/>
            <person name="Kohn T."/>
            <person name="Peeters S.H."/>
            <person name="Heuer A."/>
            <person name="Rast P."/>
            <person name="Oberbeckmann S."/>
            <person name="Bunk B."/>
            <person name="Jeske O."/>
            <person name="Meyerdierks A."/>
            <person name="Storesund J.E."/>
            <person name="Kallscheuer N."/>
            <person name="Luecker S."/>
            <person name="Lage O.M."/>
            <person name="Pohl T."/>
            <person name="Merkel B.J."/>
            <person name="Hornburger P."/>
            <person name="Mueller R.-W."/>
            <person name="Bruemmer F."/>
            <person name="Labrenz M."/>
            <person name="Spormann A.M."/>
            <person name="Op den Camp H."/>
            <person name="Overmann J."/>
            <person name="Amann R."/>
            <person name="Jetten M.S.M."/>
            <person name="Mascher T."/>
            <person name="Medema M.H."/>
            <person name="Devos D.P."/>
            <person name="Kaster A.-K."/>
            <person name="Ovreas L."/>
            <person name="Rohde M."/>
            <person name="Galperin M.Y."/>
            <person name="Jogler C."/>
        </authorList>
    </citation>
    <scope>NUCLEOTIDE SEQUENCE [LARGE SCALE GENOMIC DNA]</scope>
    <source>
        <strain evidence="5 6">EC9</strain>
    </source>
</reference>
<dbReference type="GO" id="GO:0003700">
    <property type="term" value="F:DNA-binding transcription factor activity"/>
    <property type="evidence" value="ECO:0007669"/>
    <property type="project" value="InterPro"/>
</dbReference>
<evidence type="ECO:0000256" key="3">
    <source>
        <dbReference type="ARBA" id="ARBA00023163"/>
    </source>
</evidence>
<evidence type="ECO:0000313" key="6">
    <source>
        <dbReference type="Proteomes" id="UP000319557"/>
    </source>
</evidence>
<organism evidence="5 6">
    <name type="scientific">Rosistilla ulvae</name>
    <dbReference type="NCBI Taxonomy" id="1930277"/>
    <lineage>
        <taxon>Bacteria</taxon>
        <taxon>Pseudomonadati</taxon>
        <taxon>Planctomycetota</taxon>
        <taxon>Planctomycetia</taxon>
        <taxon>Pirellulales</taxon>
        <taxon>Pirellulaceae</taxon>
        <taxon>Rosistilla</taxon>
    </lineage>
</organism>
<dbReference type="Gene3D" id="3.40.50.2300">
    <property type="match status" value="2"/>
</dbReference>